<dbReference type="UniPathway" id="UPA00148"/>
<dbReference type="SUPFAM" id="SSF53790">
    <property type="entry name" value="Tetrapyrrole methylase"/>
    <property type="match status" value="1"/>
</dbReference>
<dbReference type="Gene3D" id="3.30.950.10">
    <property type="entry name" value="Methyltransferase, Cobalt-precorrin-4 Transmethylase, Domain 2"/>
    <property type="match status" value="1"/>
</dbReference>
<dbReference type="Gene3D" id="3.40.1010.10">
    <property type="entry name" value="Cobalt-precorrin-4 Transmethylase, Domain 1"/>
    <property type="match status" value="1"/>
</dbReference>
<dbReference type="OrthoDB" id="9804789at2"/>
<comment type="caution">
    <text evidence="9">The sequence shown here is derived from an EMBL/GenBank/DDBJ whole genome shotgun (WGS) entry which is preliminary data.</text>
</comment>
<evidence type="ECO:0000256" key="2">
    <source>
        <dbReference type="ARBA" id="ARBA00005879"/>
    </source>
</evidence>
<dbReference type="InterPro" id="IPR014777">
    <property type="entry name" value="4pyrrole_Mease_sub1"/>
</dbReference>
<evidence type="ECO:0000256" key="4">
    <source>
        <dbReference type="ARBA" id="ARBA00022603"/>
    </source>
</evidence>
<evidence type="ECO:0000256" key="6">
    <source>
        <dbReference type="ARBA" id="ARBA00022691"/>
    </source>
</evidence>
<reference evidence="9 10" key="1">
    <citation type="submission" date="2012-08" db="EMBL/GenBank/DDBJ databases">
        <title>Whole genome shotgun sequence of Austwickia chelonae NBRC 105200.</title>
        <authorList>
            <person name="Yoshida I."/>
            <person name="Hosoyama A."/>
            <person name="Tsuchikane K."/>
            <person name="Katsumata H."/>
            <person name="Ando Y."/>
            <person name="Ohji S."/>
            <person name="Hamada M."/>
            <person name="Tamura T."/>
            <person name="Yamazoe A."/>
            <person name="Yamazaki S."/>
            <person name="Fujita N."/>
        </authorList>
    </citation>
    <scope>NUCLEOTIDE SEQUENCE [LARGE SCALE GENOMIC DNA]</scope>
    <source>
        <strain evidence="9 10">NBRC 105200</strain>
    </source>
</reference>
<comment type="pathway">
    <text evidence="1">Cofactor biosynthesis; adenosylcobalamin biosynthesis.</text>
</comment>
<dbReference type="Pfam" id="PF00590">
    <property type="entry name" value="TP_methylase"/>
    <property type="match status" value="1"/>
</dbReference>
<dbReference type="GO" id="GO:0009236">
    <property type="term" value="P:cobalamin biosynthetic process"/>
    <property type="evidence" value="ECO:0007669"/>
    <property type="project" value="UniProtKB-UniRule"/>
</dbReference>
<dbReference type="GO" id="GO:0030788">
    <property type="term" value="F:precorrin-2 C20-methyltransferase activity"/>
    <property type="evidence" value="ECO:0007669"/>
    <property type="project" value="InterPro"/>
</dbReference>
<dbReference type="InterPro" id="IPR006364">
    <property type="entry name" value="CobI/CbiL/CobIJ_dom"/>
</dbReference>
<feature type="domain" description="Tetrapyrrole methylase" evidence="8">
    <location>
        <begin position="15"/>
        <end position="233"/>
    </location>
</feature>
<dbReference type="NCBIfam" id="TIGR01467">
    <property type="entry name" value="cobI_cbiL"/>
    <property type="match status" value="1"/>
</dbReference>
<dbReference type="AlphaFoldDB" id="K6VP01"/>
<dbReference type="InterPro" id="IPR000878">
    <property type="entry name" value="4pyrrol_Mease"/>
</dbReference>
<evidence type="ECO:0000259" key="8">
    <source>
        <dbReference type="Pfam" id="PF00590"/>
    </source>
</evidence>
<sequence length="259" mass="27101">MDGATPQTATTPPRRLIGIGVGPGDPELVTLKAVRALHDAQAILVPATEASRGGAGRAEQIVLACCPQAAPAIRRIPFSMADRSGVTSRRREAWETSAQAALDAFADGATTVVFATVGDPSVYSTFSYLAGHVTAARDDVHAEIVPGITAMQALAASAGTPLVEGTEVLALVPVTAGAERYREALEFADTVVAYKGGRQLPLMLHHLTETGRTDQTVLGENIGLDREKITPATELTENTAPYFSTALTTPTRTEIGGRL</sequence>
<name>K6VP01_9MICO</name>
<keyword evidence="4 9" id="KW-0489">Methyltransferase</keyword>
<dbReference type="GO" id="GO:0032259">
    <property type="term" value="P:methylation"/>
    <property type="evidence" value="ECO:0007669"/>
    <property type="project" value="UniProtKB-KW"/>
</dbReference>
<dbReference type="InterPro" id="IPR035996">
    <property type="entry name" value="4pyrrol_Methylase_sf"/>
</dbReference>
<dbReference type="Proteomes" id="UP000008495">
    <property type="component" value="Unassembled WGS sequence"/>
</dbReference>
<evidence type="ECO:0000256" key="5">
    <source>
        <dbReference type="ARBA" id="ARBA00022679"/>
    </source>
</evidence>
<keyword evidence="6" id="KW-0949">S-adenosyl-L-methionine</keyword>
<dbReference type="CDD" id="cd11645">
    <property type="entry name" value="Precorrin_2_C20_MT"/>
    <property type="match status" value="1"/>
</dbReference>
<dbReference type="EMBL" id="BAGZ01000004">
    <property type="protein sequence ID" value="GAB77085.1"/>
    <property type="molecule type" value="Genomic_DNA"/>
</dbReference>
<dbReference type="InterPro" id="IPR014776">
    <property type="entry name" value="4pyrrole_Mease_sub2"/>
</dbReference>
<organism evidence="9 10">
    <name type="scientific">Austwickia chelonae NBRC 105200</name>
    <dbReference type="NCBI Taxonomy" id="1184607"/>
    <lineage>
        <taxon>Bacteria</taxon>
        <taxon>Bacillati</taxon>
        <taxon>Actinomycetota</taxon>
        <taxon>Actinomycetes</taxon>
        <taxon>Micrococcales</taxon>
        <taxon>Dermatophilaceae</taxon>
        <taxon>Austwickia</taxon>
    </lineage>
</organism>
<keyword evidence="10" id="KW-1185">Reference proteome</keyword>
<proteinExistence type="inferred from homology"/>
<comment type="similarity">
    <text evidence="2 7">Belongs to the precorrin methyltransferase family.</text>
</comment>
<dbReference type="STRING" id="100225.SAMN05421595_2225"/>
<dbReference type="eggNOG" id="COG2243">
    <property type="taxonomic scope" value="Bacteria"/>
</dbReference>
<evidence type="ECO:0000256" key="3">
    <source>
        <dbReference type="ARBA" id="ARBA00022573"/>
    </source>
</evidence>
<gene>
    <name evidence="9" type="ORF">AUCHE_04_01260</name>
</gene>
<evidence type="ECO:0000313" key="9">
    <source>
        <dbReference type="EMBL" id="GAB77085.1"/>
    </source>
</evidence>
<keyword evidence="3" id="KW-0169">Cobalamin biosynthesis</keyword>
<dbReference type="PANTHER" id="PTHR43467:SF2">
    <property type="entry name" value="COBALT-PRECORRIN-2 C(20)-METHYLTRANSFERASE"/>
    <property type="match status" value="1"/>
</dbReference>
<dbReference type="PANTHER" id="PTHR43467">
    <property type="entry name" value="COBALT-PRECORRIN-2 C(20)-METHYLTRANSFERASE"/>
    <property type="match status" value="1"/>
</dbReference>
<evidence type="ECO:0000313" key="10">
    <source>
        <dbReference type="Proteomes" id="UP000008495"/>
    </source>
</evidence>
<dbReference type="PIRSF" id="PIRSF036427">
    <property type="entry name" value="Precrrn-2_mtase"/>
    <property type="match status" value="1"/>
</dbReference>
<protein>
    <submittedName>
        <fullName evidence="9">Putative precorrin-2 C(20)-methyltransferase</fullName>
    </submittedName>
</protein>
<evidence type="ECO:0000256" key="7">
    <source>
        <dbReference type="PIRNR" id="PIRNR036427"/>
    </source>
</evidence>
<dbReference type="InterPro" id="IPR012382">
    <property type="entry name" value="CobI/CbiL"/>
</dbReference>
<dbReference type="RefSeq" id="WP_006501837.1">
    <property type="nucleotide sequence ID" value="NZ_BAGZ01000004.1"/>
</dbReference>
<evidence type="ECO:0000256" key="1">
    <source>
        <dbReference type="ARBA" id="ARBA00004953"/>
    </source>
</evidence>
<accession>K6VP01</accession>
<keyword evidence="5 9" id="KW-0808">Transferase</keyword>